<evidence type="ECO:0000256" key="5">
    <source>
        <dbReference type="ARBA" id="ARBA00022989"/>
    </source>
</evidence>
<dbReference type="InterPro" id="IPR000515">
    <property type="entry name" value="MetI-like"/>
</dbReference>
<dbReference type="PANTHER" id="PTHR43386:SF1">
    <property type="entry name" value="D,D-DIPEPTIDE TRANSPORT SYSTEM PERMEASE PROTEIN DDPC-RELATED"/>
    <property type="match status" value="1"/>
</dbReference>
<dbReference type="EMBL" id="QAXS01000048">
    <property type="protein sequence ID" value="PTV93196.1"/>
    <property type="molecule type" value="Genomic_DNA"/>
</dbReference>
<feature type="transmembrane region" description="Helical" evidence="7">
    <location>
        <begin position="240"/>
        <end position="262"/>
    </location>
</feature>
<dbReference type="Proteomes" id="UP000244089">
    <property type="component" value="Unassembled WGS sequence"/>
</dbReference>
<evidence type="ECO:0000256" key="6">
    <source>
        <dbReference type="ARBA" id="ARBA00023136"/>
    </source>
</evidence>
<dbReference type="RefSeq" id="WP_108142587.1">
    <property type="nucleotide sequence ID" value="NZ_QAXS01000048.1"/>
</dbReference>
<feature type="transmembrane region" description="Helical" evidence="7">
    <location>
        <begin position="199"/>
        <end position="220"/>
    </location>
</feature>
<organism evidence="9 10">
    <name type="scientific">Halanaerobium saccharolyticum</name>
    <dbReference type="NCBI Taxonomy" id="43595"/>
    <lineage>
        <taxon>Bacteria</taxon>
        <taxon>Bacillati</taxon>
        <taxon>Bacillota</taxon>
        <taxon>Clostridia</taxon>
        <taxon>Halanaerobiales</taxon>
        <taxon>Halanaerobiaceae</taxon>
        <taxon>Halanaerobium</taxon>
    </lineage>
</organism>
<evidence type="ECO:0000256" key="4">
    <source>
        <dbReference type="ARBA" id="ARBA00022692"/>
    </source>
</evidence>
<dbReference type="Gene3D" id="1.10.3720.10">
    <property type="entry name" value="MetI-like"/>
    <property type="match status" value="1"/>
</dbReference>
<dbReference type="GO" id="GO:0005886">
    <property type="term" value="C:plasma membrane"/>
    <property type="evidence" value="ECO:0007669"/>
    <property type="project" value="UniProtKB-SubCell"/>
</dbReference>
<dbReference type="Pfam" id="PF00528">
    <property type="entry name" value="BPD_transp_1"/>
    <property type="match status" value="1"/>
</dbReference>
<evidence type="ECO:0000313" key="9">
    <source>
        <dbReference type="EMBL" id="PTV93196.1"/>
    </source>
</evidence>
<feature type="transmembrane region" description="Helical" evidence="7">
    <location>
        <begin position="12"/>
        <end position="36"/>
    </location>
</feature>
<evidence type="ECO:0000313" key="10">
    <source>
        <dbReference type="Proteomes" id="UP000244089"/>
    </source>
</evidence>
<dbReference type="GO" id="GO:0055085">
    <property type="term" value="P:transmembrane transport"/>
    <property type="evidence" value="ECO:0007669"/>
    <property type="project" value="InterPro"/>
</dbReference>
<dbReference type="CDD" id="cd06261">
    <property type="entry name" value="TM_PBP2"/>
    <property type="match status" value="1"/>
</dbReference>
<evidence type="ECO:0000256" key="3">
    <source>
        <dbReference type="ARBA" id="ARBA00022475"/>
    </source>
</evidence>
<comment type="subcellular location">
    <subcellularLocation>
        <location evidence="1 7">Cell membrane</location>
        <topology evidence="1 7">Multi-pass membrane protein</topology>
    </subcellularLocation>
</comment>
<evidence type="ECO:0000256" key="7">
    <source>
        <dbReference type="RuleBase" id="RU363032"/>
    </source>
</evidence>
<dbReference type="PANTHER" id="PTHR43386">
    <property type="entry name" value="OLIGOPEPTIDE TRANSPORT SYSTEM PERMEASE PROTEIN APPC"/>
    <property type="match status" value="1"/>
</dbReference>
<sequence length="285" mass="31239">MLFLKKYKKYEHPYITTSIIILILLAFLSLFAPVLTDYNPVRNDARNRLQAPSREHLLGTDQFGRDVFTRILYGIRTSMGVGLAVVILTVIFGGVVGIAAGYYPQLDKIVMRILDAMMAFPGIIIAISLAAIWGAGKLNIILALSFAYFPKMARIVRSAVISIKDLDYVDSARAVGAKDSRIIFKYILKNSASPIMVQATFNFALAILDEAALSFLGVGIMPPAPSLGAMVTDARTYMVVAPWLILAPGIMIVLAVLSLNLLGDGLRDLLDPHLKNTLKNREVKK</sequence>
<gene>
    <name evidence="9" type="ORF">C8C76_14817</name>
</gene>
<keyword evidence="5 7" id="KW-1133">Transmembrane helix</keyword>
<evidence type="ECO:0000256" key="1">
    <source>
        <dbReference type="ARBA" id="ARBA00004651"/>
    </source>
</evidence>
<reference evidence="9 10" key="1">
    <citation type="submission" date="2018-04" db="EMBL/GenBank/DDBJ databases">
        <title>Subsurface microbial communities from deep shales in Ohio and West Virginia, USA.</title>
        <authorList>
            <person name="Wrighton K."/>
        </authorList>
    </citation>
    <scope>NUCLEOTIDE SEQUENCE [LARGE SCALE GENOMIC DNA]</scope>
    <source>
        <strain evidence="9 10">WC1</strain>
    </source>
</reference>
<evidence type="ECO:0000259" key="8">
    <source>
        <dbReference type="PROSITE" id="PS50928"/>
    </source>
</evidence>
<keyword evidence="2 7" id="KW-0813">Transport</keyword>
<feature type="domain" description="ABC transmembrane type-1" evidence="8">
    <location>
        <begin position="75"/>
        <end position="263"/>
    </location>
</feature>
<name>A0A2T5RFR3_9FIRM</name>
<dbReference type="PROSITE" id="PS50928">
    <property type="entry name" value="ABC_TM1"/>
    <property type="match status" value="1"/>
</dbReference>
<dbReference type="SUPFAM" id="SSF161098">
    <property type="entry name" value="MetI-like"/>
    <property type="match status" value="1"/>
</dbReference>
<accession>A0A2T5RFR3</accession>
<keyword evidence="3" id="KW-1003">Cell membrane</keyword>
<keyword evidence="6 7" id="KW-0472">Membrane</keyword>
<dbReference type="InterPro" id="IPR050366">
    <property type="entry name" value="BP-dependent_transpt_permease"/>
</dbReference>
<dbReference type="InterPro" id="IPR035906">
    <property type="entry name" value="MetI-like_sf"/>
</dbReference>
<feature type="transmembrane region" description="Helical" evidence="7">
    <location>
        <begin position="80"/>
        <end position="103"/>
    </location>
</feature>
<proteinExistence type="inferred from homology"/>
<dbReference type="InterPro" id="IPR025966">
    <property type="entry name" value="OppC_N"/>
</dbReference>
<dbReference type="OrthoDB" id="9797852at2"/>
<evidence type="ECO:0000256" key="2">
    <source>
        <dbReference type="ARBA" id="ARBA00022448"/>
    </source>
</evidence>
<comment type="caution">
    <text evidence="9">The sequence shown here is derived from an EMBL/GenBank/DDBJ whole genome shotgun (WGS) entry which is preliminary data.</text>
</comment>
<dbReference type="AlphaFoldDB" id="A0A2T5RFR3"/>
<keyword evidence="4 7" id="KW-0812">Transmembrane</keyword>
<dbReference type="Pfam" id="PF12911">
    <property type="entry name" value="OppC_N"/>
    <property type="match status" value="1"/>
</dbReference>
<feature type="transmembrane region" description="Helical" evidence="7">
    <location>
        <begin position="123"/>
        <end position="149"/>
    </location>
</feature>
<comment type="similarity">
    <text evidence="7">Belongs to the binding-protein-dependent transport system permease family.</text>
</comment>
<protein>
    <submittedName>
        <fullName evidence="9">Peptide/nickel transport system permease protein</fullName>
    </submittedName>
</protein>